<dbReference type="InterPro" id="IPR000160">
    <property type="entry name" value="GGDEF_dom"/>
</dbReference>
<dbReference type="PROSITE" id="PS50883">
    <property type="entry name" value="EAL"/>
    <property type="match status" value="1"/>
</dbReference>
<dbReference type="Gene3D" id="3.30.70.270">
    <property type="match status" value="1"/>
</dbReference>
<dbReference type="SMART" id="SM00052">
    <property type="entry name" value="EAL"/>
    <property type="match status" value="1"/>
</dbReference>
<dbReference type="PROSITE" id="PS50887">
    <property type="entry name" value="GGDEF"/>
    <property type="match status" value="1"/>
</dbReference>
<dbReference type="PANTHER" id="PTHR33121">
    <property type="entry name" value="CYCLIC DI-GMP PHOSPHODIESTERASE PDEF"/>
    <property type="match status" value="1"/>
</dbReference>
<dbReference type="InterPro" id="IPR029787">
    <property type="entry name" value="Nucleotide_cyclase"/>
</dbReference>
<accession>A0A3D9ZZ59</accession>
<sequence>MRVISVIPGTRFARPIPYRWASGHHKCAGIVGWGGPACSGGNVTADLTTCVPAGTFVEPATLCDHVATLARERRTGFAVARLGIYDYREIRSSLGPAVATELLDRISARIADCLDERDAVSVLPDGDLLIVLDHTDHLDQRLRELVARGSGWTSAVYGQLSAGAAAARPGEDGETVLSRASLALEEASRRAPGAVTVCSSPMMATAQQRVSLDIDLRRAVEADRLTVHYQPVVALDGGRIVGYEALARWPDQERGWVSPDAFIPAAERNGLISDIGLRVLRQALRDKRRYGGSFDTWLSVNVSVVQLDDDTFADQVLRAMADEGMSGEQLRIEVTESALLASARSRAQLIELRRAGIRVLVDDFGTGFSSLASVRRLPIDGIKISRELLHDEEPGLPDPTVVRAVRLLAAGAGVTDIIAEGVESALEVRTLAALGMPYAQGFHLGRPAPASRALRWPLAPASVN</sequence>
<dbReference type="InterPro" id="IPR050706">
    <property type="entry name" value="Cyclic-di-GMP_PDE-like"/>
</dbReference>
<dbReference type="CDD" id="cd01948">
    <property type="entry name" value="EAL"/>
    <property type="match status" value="1"/>
</dbReference>
<feature type="domain" description="GGDEF" evidence="2">
    <location>
        <begin position="75"/>
        <end position="200"/>
    </location>
</feature>
<feature type="domain" description="EAL" evidence="1">
    <location>
        <begin position="209"/>
        <end position="461"/>
    </location>
</feature>
<organism evidence="3 4">
    <name type="scientific">Asanoa ferruginea</name>
    <dbReference type="NCBI Taxonomy" id="53367"/>
    <lineage>
        <taxon>Bacteria</taxon>
        <taxon>Bacillati</taxon>
        <taxon>Actinomycetota</taxon>
        <taxon>Actinomycetes</taxon>
        <taxon>Micromonosporales</taxon>
        <taxon>Micromonosporaceae</taxon>
        <taxon>Asanoa</taxon>
    </lineage>
</organism>
<protein>
    <submittedName>
        <fullName evidence="3">EAL domain-containing protein (Putative c-di-GMP-specific phosphodiesterase class I)</fullName>
    </submittedName>
</protein>
<dbReference type="EMBL" id="QUMQ01000001">
    <property type="protein sequence ID" value="REG01955.1"/>
    <property type="molecule type" value="Genomic_DNA"/>
</dbReference>
<name>A0A3D9ZZ59_9ACTN</name>
<evidence type="ECO:0000259" key="2">
    <source>
        <dbReference type="PROSITE" id="PS50887"/>
    </source>
</evidence>
<evidence type="ECO:0000313" key="4">
    <source>
        <dbReference type="Proteomes" id="UP000256913"/>
    </source>
</evidence>
<dbReference type="Proteomes" id="UP000256913">
    <property type="component" value="Unassembled WGS sequence"/>
</dbReference>
<dbReference type="SUPFAM" id="SSF141868">
    <property type="entry name" value="EAL domain-like"/>
    <property type="match status" value="1"/>
</dbReference>
<reference evidence="3 4" key="1">
    <citation type="submission" date="2018-08" db="EMBL/GenBank/DDBJ databases">
        <title>Sequencing the genomes of 1000 actinobacteria strains.</title>
        <authorList>
            <person name="Klenk H.-P."/>
        </authorList>
    </citation>
    <scope>NUCLEOTIDE SEQUENCE [LARGE SCALE GENOMIC DNA]</scope>
    <source>
        <strain evidence="3 4">DSM 44099</strain>
    </source>
</reference>
<dbReference type="InterPro" id="IPR001633">
    <property type="entry name" value="EAL_dom"/>
</dbReference>
<gene>
    <name evidence="3" type="ORF">DFJ67_8044</name>
</gene>
<dbReference type="AlphaFoldDB" id="A0A3D9ZZ59"/>
<dbReference type="PANTHER" id="PTHR33121:SF70">
    <property type="entry name" value="SIGNALING PROTEIN YKOW"/>
    <property type="match status" value="1"/>
</dbReference>
<dbReference type="Pfam" id="PF00990">
    <property type="entry name" value="GGDEF"/>
    <property type="match status" value="1"/>
</dbReference>
<keyword evidence="4" id="KW-1185">Reference proteome</keyword>
<comment type="caution">
    <text evidence="3">The sequence shown here is derived from an EMBL/GenBank/DDBJ whole genome shotgun (WGS) entry which is preliminary data.</text>
</comment>
<dbReference type="GO" id="GO:0071111">
    <property type="term" value="F:cyclic-guanylate-specific phosphodiesterase activity"/>
    <property type="evidence" value="ECO:0007669"/>
    <property type="project" value="InterPro"/>
</dbReference>
<proteinExistence type="predicted"/>
<dbReference type="Pfam" id="PF00563">
    <property type="entry name" value="EAL"/>
    <property type="match status" value="1"/>
</dbReference>
<evidence type="ECO:0000313" key="3">
    <source>
        <dbReference type="EMBL" id="REG01955.1"/>
    </source>
</evidence>
<dbReference type="Gene3D" id="3.20.20.450">
    <property type="entry name" value="EAL domain"/>
    <property type="match status" value="1"/>
</dbReference>
<dbReference type="OrthoDB" id="23692at2"/>
<dbReference type="InterPro" id="IPR035919">
    <property type="entry name" value="EAL_sf"/>
</dbReference>
<dbReference type="InterPro" id="IPR043128">
    <property type="entry name" value="Rev_trsase/Diguanyl_cyclase"/>
</dbReference>
<dbReference type="SUPFAM" id="SSF55073">
    <property type="entry name" value="Nucleotide cyclase"/>
    <property type="match status" value="1"/>
</dbReference>
<evidence type="ECO:0000259" key="1">
    <source>
        <dbReference type="PROSITE" id="PS50883"/>
    </source>
</evidence>